<evidence type="ECO:0000259" key="8">
    <source>
        <dbReference type="Pfam" id="PF07687"/>
    </source>
</evidence>
<keyword evidence="7" id="KW-0862">Zinc</keyword>
<evidence type="ECO:0000256" key="4">
    <source>
        <dbReference type="ARBA" id="ARBA00022723"/>
    </source>
</evidence>
<accession>A0A7X2NF58</accession>
<dbReference type="Pfam" id="PF01546">
    <property type="entry name" value="Peptidase_M20"/>
    <property type="match status" value="1"/>
</dbReference>
<keyword evidence="5 9" id="KW-0378">Hydrolase</keyword>
<feature type="binding site" evidence="7">
    <location>
        <position position="96"/>
    </location>
    <ligand>
        <name>Zn(2+)</name>
        <dbReference type="ChEBI" id="CHEBI:29105"/>
        <label>1</label>
    </ligand>
</feature>
<feature type="binding site" evidence="7">
    <location>
        <position position="131"/>
    </location>
    <ligand>
        <name>Zn(2+)</name>
        <dbReference type="ChEBI" id="CHEBI:29105"/>
        <label>2</label>
    </ligand>
</feature>
<dbReference type="SUPFAM" id="SSF55031">
    <property type="entry name" value="Bacterial exopeptidase dimerisation domain"/>
    <property type="match status" value="1"/>
</dbReference>
<evidence type="ECO:0000256" key="1">
    <source>
        <dbReference type="ARBA" id="ARBA00001936"/>
    </source>
</evidence>
<dbReference type="AlphaFoldDB" id="A0A7X2NF58"/>
<dbReference type="SUPFAM" id="SSF53187">
    <property type="entry name" value="Zn-dependent exopeptidases"/>
    <property type="match status" value="1"/>
</dbReference>
<dbReference type="Gene3D" id="3.30.70.360">
    <property type="match status" value="1"/>
</dbReference>
<dbReference type="InterPro" id="IPR011650">
    <property type="entry name" value="Peptidase_M20_dimer"/>
</dbReference>
<organism evidence="9 10">
    <name type="scientific">Pseudoramibacter porci</name>
    <dbReference type="NCBI Taxonomy" id="2606631"/>
    <lineage>
        <taxon>Bacteria</taxon>
        <taxon>Bacillati</taxon>
        <taxon>Bacillota</taxon>
        <taxon>Clostridia</taxon>
        <taxon>Eubacteriales</taxon>
        <taxon>Eubacteriaceae</taxon>
        <taxon>Pseudoramibacter</taxon>
    </lineage>
</organism>
<dbReference type="Gene3D" id="3.40.630.10">
    <property type="entry name" value="Zn peptidases"/>
    <property type="match status" value="1"/>
</dbReference>
<dbReference type="PANTHER" id="PTHR32494">
    <property type="entry name" value="ALLANTOATE DEIMINASE-RELATED"/>
    <property type="match status" value="1"/>
</dbReference>
<dbReference type="Proteomes" id="UP000461754">
    <property type="component" value="Unassembled WGS sequence"/>
</dbReference>
<comment type="cofactor">
    <cofactor evidence="7">
        <name>Zn(2+)</name>
        <dbReference type="ChEBI" id="CHEBI:29105"/>
    </cofactor>
    <text evidence="7">Binds 2 Zn(2+) ions per subunit.</text>
</comment>
<sequence>MRMIGEQIKKNELRAWLDGIAAFNGTPGEGMTREVYTGEFQAARAYVIGEMEKLGLHVREDCLGNIFGLYPGTDADAAPVWTGSHIDTVPKGGKYDGLAGVFAGLEAVAAMGRAGVRPKRSISVNVYAGEEMSRFGVCCIGSRGLSGRLSLADLKAHTDPSGLSLYDALKSFGYGPDHFDQDFPRRAPVHASLELHIEQNDKLEKAGVPVGIVTGICAPTNLICTVEGVQSHAGGTSMADRRDAYMAAAEMALLLEHLAQTSTSDYITGTVGELTLTPGAANVIPGKAVFTVDIRSVSAEDKDELVENLRAGMRAIAERRGVEVTLTPLNNDAPLRCDEHLSGVMRDQADALAIPHMDLISGPYHDSLMLGDLAPAAMIFIPCEKGISHDRAENIDDDDLVKGTAVLAETLAKIADE</sequence>
<evidence type="ECO:0000256" key="3">
    <source>
        <dbReference type="ARBA" id="ARBA00011738"/>
    </source>
</evidence>
<feature type="binding site" evidence="7">
    <location>
        <position position="85"/>
    </location>
    <ligand>
        <name>Zn(2+)</name>
        <dbReference type="ChEBI" id="CHEBI:29105"/>
        <label>1</label>
    </ligand>
</feature>
<gene>
    <name evidence="9" type="ORF">FYJ52_03535</name>
</gene>
<evidence type="ECO:0000256" key="6">
    <source>
        <dbReference type="ARBA" id="ARBA00023211"/>
    </source>
</evidence>
<dbReference type="InterPro" id="IPR010158">
    <property type="entry name" value="Amidase_Cbmase"/>
</dbReference>
<feature type="binding site" evidence="7">
    <location>
        <position position="389"/>
    </location>
    <ligand>
        <name>Zn(2+)</name>
        <dbReference type="ChEBI" id="CHEBI:29105"/>
        <label>2</label>
    </ligand>
</feature>
<evidence type="ECO:0000313" key="9">
    <source>
        <dbReference type="EMBL" id="MSS19486.1"/>
    </source>
</evidence>
<dbReference type="PIRSF" id="PIRSF001235">
    <property type="entry name" value="Amidase_carbamoylase"/>
    <property type="match status" value="1"/>
</dbReference>
<dbReference type="GO" id="GO:0016813">
    <property type="term" value="F:hydrolase activity, acting on carbon-nitrogen (but not peptide) bonds, in linear amidines"/>
    <property type="evidence" value="ECO:0007669"/>
    <property type="project" value="InterPro"/>
</dbReference>
<keyword evidence="10" id="KW-1185">Reference proteome</keyword>
<feature type="binding site" evidence="7">
    <location>
        <position position="96"/>
    </location>
    <ligand>
        <name>Zn(2+)</name>
        <dbReference type="ChEBI" id="CHEBI:29105"/>
        <label>2</label>
    </ligand>
</feature>
<dbReference type="GO" id="GO:0046872">
    <property type="term" value="F:metal ion binding"/>
    <property type="evidence" value="ECO:0007669"/>
    <property type="project" value="UniProtKB-KW"/>
</dbReference>
<feature type="domain" description="Peptidase M20 dimerisation" evidence="8">
    <location>
        <begin position="224"/>
        <end position="317"/>
    </location>
</feature>
<evidence type="ECO:0000256" key="2">
    <source>
        <dbReference type="ARBA" id="ARBA00006153"/>
    </source>
</evidence>
<dbReference type="Pfam" id="PF07687">
    <property type="entry name" value="M20_dimer"/>
    <property type="match status" value="1"/>
</dbReference>
<evidence type="ECO:0000256" key="7">
    <source>
        <dbReference type="PIRSR" id="PIRSR001235-1"/>
    </source>
</evidence>
<dbReference type="PANTHER" id="PTHR32494:SF19">
    <property type="entry name" value="ALLANTOATE DEIMINASE-RELATED"/>
    <property type="match status" value="1"/>
</dbReference>
<dbReference type="InterPro" id="IPR002933">
    <property type="entry name" value="Peptidase_M20"/>
</dbReference>
<proteinExistence type="inferred from homology"/>
<name>A0A7X2NF58_9FIRM</name>
<feature type="binding site" evidence="7">
    <location>
        <position position="196"/>
    </location>
    <ligand>
        <name>Zn(2+)</name>
        <dbReference type="ChEBI" id="CHEBI:29105"/>
        <label>1</label>
    </ligand>
</feature>
<dbReference type="InterPro" id="IPR036264">
    <property type="entry name" value="Bact_exopeptidase_dim_dom"/>
</dbReference>
<dbReference type="CDD" id="cd03884">
    <property type="entry name" value="M20_bAS"/>
    <property type="match status" value="1"/>
</dbReference>
<keyword evidence="6" id="KW-0464">Manganese</keyword>
<evidence type="ECO:0000256" key="5">
    <source>
        <dbReference type="ARBA" id="ARBA00022801"/>
    </source>
</evidence>
<comment type="cofactor">
    <cofactor evidence="1">
        <name>Mn(2+)</name>
        <dbReference type="ChEBI" id="CHEBI:29035"/>
    </cofactor>
</comment>
<reference evidence="9 10" key="1">
    <citation type="submission" date="2019-08" db="EMBL/GenBank/DDBJ databases">
        <title>In-depth cultivation of the pig gut microbiome towards novel bacterial diversity and tailored functional studies.</title>
        <authorList>
            <person name="Wylensek D."/>
            <person name="Hitch T.C.A."/>
            <person name="Clavel T."/>
        </authorList>
    </citation>
    <scope>NUCLEOTIDE SEQUENCE [LARGE SCALE GENOMIC DNA]</scope>
    <source>
        <strain evidence="9 10">RF-744-FAT-4</strain>
    </source>
</reference>
<dbReference type="EMBL" id="VUMO01000003">
    <property type="protein sequence ID" value="MSS19486.1"/>
    <property type="molecule type" value="Genomic_DNA"/>
</dbReference>
<comment type="subunit">
    <text evidence="3">Homodimer.</text>
</comment>
<keyword evidence="4 7" id="KW-0479">Metal-binding</keyword>
<dbReference type="NCBIfam" id="TIGR01879">
    <property type="entry name" value="hydantase"/>
    <property type="match status" value="1"/>
</dbReference>
<comment type="caution">
    <text evidence="9">The sequence shown here is derived from an EMBL/GenBank/DDBJ whole genome shotgun (WGS) entry which is preliminary data.</text>
</comment>
<comment type="similarity">
    <text evidence="2">Belongs to the peptidase M20 family.</text>
</comment>
<protein>
    <submittedName>
        <fullName evidence="9">M20 family metallo-hydrolase</fullName>
    </submittedName>
</protein>
<evidence type="ECO:0000313" key="10">
    <source>
        <dbReference type="Proteomes" id="UP000461754"/>
    </source>
</evidence>